<feature type="compositionally biased region" description="Basic and acidic residues" evidence="1">
    <location>
        <begin position="523"/>
        <end position="532"/>
    </location>
</feature>
<evidence type="ECO:0000313" key="3">
    <source>
        <dbReference type="Proteomes" id="UP000586827"/>
    </source>
</evidence>
<dbReference type="AlphaFoldDB" id="A0A849BZ10"/>
<keyword evidence="3" id="KW-1185">Reference proteome</keyword>
<feature type="region of interest" description="Disordered" evidence="1">
    <location>
        <begin position="696"/>
        <end position="737"/>
    </location>
</feature>
<feature type="region of interest" description="Disordered" evidence="1">
    <location>
        <begin position="512"/>
        <end position="532"/>
    </location>
</feature>
<evidence type="ECO:0000313" key="2">
    <source>
        <dbReference type="EMBL" id="NNH69480.1"/>
    </source>
</evidence>
<feature type="region of interest" description="Disordered" evidence="1">
    <location>
        <begin position="460"/>
        <end position="492"/>
    </location>
</feature>
<name>A0A849BZ10_9NOCA</name>
<protein>
    <submittedName>
        <fullName evidence="2">Uncharacterized protein</fullName>
    </submittedName>
</protein>
<feature type="compositionally biased region" description="Acidic residues" evidence="1">
    <location>
        <begin position="430"/>
        <end position="439"/>
    </location>
</feature>
<organism evidence="2 3">
    <name type="scientific">Nocardia uniformis</name>
    <dbReference type="NCBI Taxonomy" id="53432"/>
    <lineage>
        <taxon>Bacteria</taxon>
        <taxon>Bacillati</taxon>
        <taxon>Actinomycetota</taxon>
        <taxon>Actinomycetes</taxon>
        <taxon>Mycobacteriales</taxon>
        <taxon>Nocardiaceae</taxon>
        <taxon>Nocardia</taxon>
    </lineage>
</organism>
<dbReference type="EMBL" id="JABELX010000003">
    <property type="protein sequence ID" value="NNH69480.1"/>
    <property type="molecule type" value="Genomic_DNA"/>
</dbReference>
<feature type="compositionally biased region" description="Pro residues" evidence="1">
    <location>
        <begin position="712"/>
        <end position="731"/>
    </location>
</feature>
<comment type="caution">
    <text evidence="2">The sequence shown here is derived from an EMBL/GenBank/DDBJ whole genome shotgun (WGS) entry which is preliminary data.</text>
</comment>
<accession>A0A849BZ10</accession>
<feature type="region of interest" description="Disordered" evidence="1">
    <location>
        <begin position="600"/>
        <end position="631"/>
    </location>
</feature>
<dbReference type="RefSeq" id="WP_170264188.1">
    <property type="nucleotide sequence ID" value="NZ_JABELX010000003.1"/>
</dbReference>
<feature type="compositionally biased region" description="Acidic residues" evidence="1">
    <location>
        <begin position="337"/>
        <end position="389"/>
    </location>
</feature>
<feature type="compositionally biased region" description="Acidic residues" evidence="1">
    <location>
        <begin position="397"/>
        <end position="423"/>
    </location>
</feature>
<evidence type="ECO:0000256" key="1">
    <source>
        <dbReference type="SAM" id="MobiDB-lite"/>
    </source>
</evidence>
<feature type="region of interest" description="Disordered" evidence="1">
    <location>
        <begin position="331"/>
        <end position="446"/>
    </location>
</feature>
<feature type="compositionally biased region" description="Low complexity" evidence="1">
    <location>
        <begin position="469"/>
        <end position="486"/>
    </location>
</feature>
<feature type="compositionally biased region" description="Polar residues" evidence="1">
    <location>
        <begin position="617"/>
        <end position="631"/>
    </location>
</feature>
<feature type="compositionally biased region" description="Low complexity" evidence="1">
    <location>
        <begin position="696"/>
        <end position="711"/>
    </location>
</feature>
<sequence>MGDKYTVYNSDGERERDRYDVKPDEGFYYAQDKIDGELTLYRVVGDHHIAIETWPSSYDVDYRVTGDGEAYASEGNGSQTIMVDPDDRQESEDIGLADLDELWGEYGYMDGLRPEGDVLEWVRLPIPRGASPDLAGLIVDTKDTMQEGFDSIGVGNPEAAPDFTSVLEDIGTAQGWTDIRNISSTTGEHETLTVRLDSRQELFDDKNNSVEIDVDDLTPRQVEILENLRRIKNDLAGTLEEKMDLLEYYAETEGYSISEDDDGNMVRNHSPAAASKTYTDVLYELVEDEGGSPRFELHPDIEQAIYVSAIITASEDFDSEYTKAEAEFQGIAGRIDDDNEDDTNNDDTNNDDTNNDDTNNDDTNNDDTNNDDTNYDDTNYDDTNYDDTNNDGTNNDDPFEGEGVDGVEGLFDDVIGDTADDGVDGAGAEDGAEGADDSAEGAASRDQMFEDALGAWRSEYLGGQDGENSDNGDNGGNAVVPAANNNNGGGSTDPLGGLGSIIPSLLQSGMMGNSPNMGNSVPRLERDPRDDPRRFESPAVPEVVNTVPAGQQLPSVTAPGDVGVPPPVVTPAGGMVDVKLPDGSELKTSSVVAQAVNAELHNPNGSDPRAAYEGTAGQASSSSPWTQVSTPQTGDVVQWTDRSALVVNTDAGGLQMIVNGQVVPLDPHNPPEDGRGGFGDFVGFFHPSGIDSTSAVAATGVPGAPAAGAQVPNPPVVTAPSDTAPPVPEVPTPETQR</sequence>
<reference evidence="2 3" key="1">
    <citation type="submission" date="2020-05" db="EMBL/GenBank/DDBJ databases">
        <title>MicrobeNet Type strains.</title>
        <authorList>
            <person name="Nicholson A.C."/>
        </authorList>
    </citation>
    <scope>NUCLEOTIDE SEQUENCE [LARGE SCALE GENOMIC DNA]</scope>
    <source>
        <strain evidence="2 3">JCM 3224</strain>
    </source>
</reference>
<dbReference type="Proteomes" id="UP000586827">
    <property type="component" value="Unassembled WGS sequence"/>
</dbReference>
<gene>
    <name evidence="2" type="ORF">HLB23_06280</name>
</gene>
<proteinExistence type="predicted"/>